<dbReference type="InterPro" id="IPR045176">
    <property type="entry name" value="Got1"/>
</dbReference>
<dbReference type="PANTHER" id="PTHR21493:SF9">
    <property type="entry name" value="GOLGI TRANSPORT PROTEIN 1-RELATED"/>
    <property type="match status" value="1"/>
</dbReference>
<keyword evidence="5 7" id="KW-0472">Membrane</keyword>
<evidence type="ECO:0000256" key="6">
    <source>
        <dbReference type="ARBA" id="ARBA00025799"/>
    </source>
</evidence>
<feature type="transmembrane region" description="Helical" evidence="7">
    <location>
        <begin position="63"/>
        <end position="82"/>
    </location>
</feature>
<dbReference type="EMBL" id="HBEL01000710">
    <property type="protein sequence ID" value="CAD8404226.1"/>
    <property type="molecule type" value="Transcribed_RNA"/>
</dbReference>
<keyword evidence="4" id="KW-0333">Golgi apparatus</keyword>
<dbReference type="GO" id="GO:0042147">
    <property type="term" value="P:retrograde transport, endosome to Golgi"/>
    <property type="evidence" value="ECO:0007669"/>
    <property type="project" value="InterPro"/>
</dbReference>
<dbReference type="PANTHER" id="PTHR21493">
    <property type="entry name" value="CGI-141-RELATED/LIPASE CONTAINING PROTEIN"/>
    <property type="match status" value="1"/>
</dbReference>
<reference evidence="8" key="1">
    <citation type="submission" date="2021-01" db="EMBL/GenBank/DDBJ databases">
        <authorList>
            <person name="Corre E."/>
            <person name="Pelletier E."/>
            <person name="Niang G."/>
            <person name="Scheremetjew M."/>
            <person name="Finn R."/>
            <person name="Kale V."/>
            <person name="Holt S."/>
            <person name="Cochrane G."/>
            <person name="Meng A."/>
            <person name="Brown T."/>
            <person name="Cohen L."/>
        </authorList>
    </citation>
    <scope>NUCLEOTIDE SEQUENCE</scope>
    <source>
        <strain evidence="8">CCAP1064/1</strain>
    </source>
</reference>
<evidence type="ECO:0008006" key="9">
    <source>
        <dbReference type="Google" id="ProtNLM"/>
    </source>
</evidence>
<keyword evidence="3 7" id="KW-1133">Transmembrane helix</keyword>
<name>A0A7S0BUQ7_9STRA</name>
<dbReference type="GO" id="GO:0000139">
    <property type="term" value="C:Golgi membrane"/>
    <property type="evidence" value="ECO:0007669"/>
    <property type="project" value="UniProtKB-SubCell"/>
</dbReference>
<dbReference type="GO" id="GO:0005829">
    <property type="term" value="C:cytosol"/>
    <property type="evidence" value="ECO:0007669"/>
    <property type="project" value="GOC"/>
</dbReference>
<proteinExistence type="inferred from homology"/>
<evidence type="ECO:0000256" key="4">
    <source>
        <dbReference type="ARBA" id="ARBA00023034"/>
    </source>
</evidence>
<dbReference type="GO" id="GO:0006888">
    <property type="term" value="P:endoplasmic reticulum to Golgi vesicle-mediated transport"/>
    <property type="evidence" value="ECO:0007669"/>
    <property type="project" value="InterPro"/>
</dbReference>
<evidence type="ECO:0000256" key="7">
    <source>
        <dbReference type="SAM" id="Phobius"/>
    </source>
</evidence>
<feature type="transmembrane region" description="Helical" evidence="7">
    <location>
        <begin position="12"/>
        <end position="28"/>
    </location>
</feature>
<organism evidence="8">
    <name type="scientific">Proboscia inermis</name>
    <dbReference type="NCBI Taxonomy" id="420281"/>
    <lineage>
        <taxon>Eukaryota</taxon>
        <taxon>Sar</taxon>
        <taxon>Stramenopiles</taxon>
        <taxon>Ochrophyta</taxon>
        <taxon>Bacillariophyta</taxon>
        <taxon>Coscinodiscophyceae</taxon>
        <taxon>Rhizosoleniophycidae</taxon>
        <taxon>Rhizosoleniales</taxon>
        <taxon>Rhizosoleniaceae</taxon>
        <taxon>Proboscia</taxon>
    </lineage>
</organism>
<evidence type="ECO:0000256" key="3">
    <source>
        <dbReference type="ARBA" id="ARBA00022989"/>
    </source>
</evidence>
<feature type="transmembrane region" description="Helical" evidence="7">
    <location>
        <begin position="34"/>
        <end position="51"/>
    </location>
</feature>
<evidence type="ECO:0000313" key="8">
    <source>
        <dbReference type="EMBL" id="CAD8404226.1"/>
    </source>
</evidence>
<dbReference type="AlphaFoldDB" id="A0A7S0BUQ7"/>
<sequence length="139" mass="15209">MISDNTKIGTGLLFLGCIFLILGVLLFFDSALLALGDVLFLTGLTLTIGPSRTMRFFSRKDRIRGIVAFFGGICLVFVRWPIVGMLSQLYGIVYLFGQFFPIAAESMRDTPVIGSLFRMPAVENFVQSFGSGGGRRAPV</sequence>
<comment type="subcellular location">
    <subcellularLocation>
        <location evidence="1">Golgi apparatus membrane</location>
        <topology evidence="1">Multi-pass membrane protein</topology>
    </subcellularLocation>
</comment>
<keyword evidence="2 7" id="KW-0812">Transmembrane</keyword>
<comment type="similarity">
    <text evidence="6">Belongs to the GOT1 family.</text>
</comment>
<evidence type="ECO:0000256" key="2">
    <source>
        <dbReference type="ARBA" id="ARBA00022692"/>
    </source>
</evidence>
<protein>
    <recommendedName>
        <fullName evidence="9">Vesicle transport protein</fullName>
    </recommendedName>
</protein>
<gene>
    <name evidence="8" type="ORF">PINE0816_LOCUS326</name>
</gene>
<evidence type="ECO:0000256" key="5">
    <source>
        <dbReference type="ARBA" id="ARBA00023136"/>
    </source>
</evidence>
<accession>A0A7S0BUQ7</accession>
<dbReference type="InterPro" id="IPR007305">
    <property type="entry name" value="Vesicle_transpt_Got1/SFT2"/>
</dbReference>
<evidence type="ECO:0000256" key="1">
    <source>
        <dbReference type="ARBA" id="ARBA00004653"/>
    </source>
</evidence>
<dbReference type="Pfam" id="PF04178">
    <property type="entry name" value="Got1"/>
    <property type="match status" value="1"/>
</dbReference>